<reference evidence="2 3" key="1">
    <citation type="submission" date="2017-03" db="EMBL/GenBank/DDBJ databases">
        <title>Genome analysis of strain PAMC 26510.</title>
        <authorList>
            <person name="Oh H.-M."/>
            <person name="Yang J.-A."/>
        </authorList>
    </citation>
    <scope>NUCLEOTIDE SEQUENCE [LARGE SCALE GENOMIC DNA]</scope>
    <source>
        <strain evidence="2 3">PAMC 26510</strain>
    </source>
</reference>
<accession>A0A242MKZ7</accession>
<evidence type="ECO:0000256" key="1">
    <source>
        <dbReference type="SAM" id="SignalP"/>
    </source>
</evidence>
<evidence type="ECO:0000313" key="2">
    <source>
        <dbReference type="EMBL" id="OTP71978.1"/>
    </source>
</evidence>
<protein>
    <recommendedName>
        <fullName evidence="4">Lipoprotein</fullName>
    </recommendedName>
</protein>
<dbReference type="EMBL" id="NBTY01000123">
    <property type="protein sequence ID" value="OTP71978.1"/>
    <property type="molecule type" value="Genomic_DNA"/>
</dbReference>
<dbReference type="Proteomes" id="UP000194546">
    <property type="component" value="Unassembled WGS sequence"/>
</dbReference>
<dbReference type="AlphaFoldDB" id="A0A242MKZ7"/>
<feature type="chain" id="PRO_5011231534" description="Lipoprotein" evidence="1">
    <location>
        <begin position="28"/>
        <end position="61"/>
    </location>
</feature>
<name>A0A242MKZ7_CABSO</name>
<sequence>MKRYLLVLVLLANVACFVSQMCVPFQAAGPVTQAATARSAIPAVTPRAMKSAHIAARSTQL</sequence>
<organism evidence="2 3">
    <name type="scientific">Caballeronia sordidicola</name>
    <name type="common">Burkholderia sordidicola</name>
    <dbReference type="NCBI Taxonomy" id="196367"/>
    <lineage>
        <taxon>Bacteria</taxon>
        <taxon>Pseudomonadati</taxon>
        <taxon>Pseudomonadota</taxon>
        <taxon>Betaproteobacteria</taxon>
        <taxon>Burkholderiales</taxon>
        <taxon>Burkholderiaceae</taxon>
        <taxon>Caballeronia</taxon>
    </lineage>
</organism>
<gene>
    <name evidence="2" type="ORF">PAMC26510_22725</name>
</gene>
<feature type="signal peptide" evidence="1">
    <location>
        <begin position="1"/>
        <end position="27"/>
    </location>
</feature>
<evidence type="ECO:0008006" key="4">
    <source>
        <dbReference type="Google" id="ProtNLM"/>
    </source>
</evidence>
<comment type="caution">
    <text evidence="2">The sequence shown here is derived from an EMBL/GenBank/DDBJ whole genome shotgun (WGS) entry which is preliminary data.</text>
</comment>
<proteinExistence type="predicted"/>
<keyword evidence="1" id="KW-0732">Signal</keyword>
<evidence type="ECO:0000313" key="3">
    <source>
        <dbReference type="Proteomes" id="UP000194546"/>
    </source>
</evidence>